<evidence type="ECO:0000313" key="4">
    <source>
        <dbReference type="Proteomes" id="UP000324748"/>
    </source>
</evidence>
<keyword evidence="2" id="KW-0732">Signal</keyword>
<dbReference type="OrthoDB" id="10633689at2759"/>
<gene>
    <name evidence="3" type="ORF">PGT21_017048</name>
</gene>
<organism evidence="3 4">
    <name type="scientific">Puccinia graminis f. sp. tritici</name>
    <dbReference type="NCBI Taxonomy" id="56615"/>
    <lineage>
        <taxon>Eukaryota</taxon>
        <taxon>Fungi</taxon>
        <taxon>Dikarya</taxon>
        <taxon>Basidiomycota</taxon>
        <taxon>Pucciniomycotina</taxon>
        <taxon>Pucciniomycetes</taxon>
        <taxon>Pucciniales</taxon>
        <taxon>Pucciniaceae</taxon>
        <taxon>Puccinia</taxon>
    </lineage>
</organism>
<comment type="caution">
    <text evidence="3">The sequence shown here is derived from an EMBL/GenBank/DDBJ whole genome shotgun (WGS) entry which is preliminary data.</text>
</comment>
<dbReference type="AlphaFoldDB" id="A0A5B0MNU8"/>
<feature type="compositionally biased region" description="Low complexity" evidence="1">
    <location>
        <begin position="206"/>
        <end position="218"/>
    </location>
</feature>
<reference evidence="3 4" key="1">
    <citation type="submission" date="2019-05" db="EMBL/GenBank/DDBJ databases">
        <title>Emergence of the Ug99 lineage of the wheat stem rust pathogen through somatic hybridization.</title>
        <authorList>
            <person name="Li F."/>
            <person name="Upadhyaya N.M."/>
            <person name="Sperschneider J."/>
            <person name="Matny O."/>
            <person name="Nguyen-Phuc H."/>
            <person name="Mago R."/>
            <person name="Raley C."/>
            <person name="Miller M.E."/>
            <person name="Silverstein K.A.T."/>
            <person name="Henningsen E."/>
            <person name="Hirsch C.D."/>
            <person name="Visser B."/>
            <person name="Pretorius Z.A."/>
            <person name="Steffenson B.J."/>
            <person name="Schwessinger B."/>
            <person name="Dodds P.N."/>
            <person name="Figueroa M."/>
        </authorList>
    </citation>
    <scope>NUCLEOTIDE SEQUENCE [LARGE SCALE GENOMIC DNA]</scope>
    <source>
        <strain evidence="3">21-0</strain>
    </source>
</reference>
<protein>
    <submittedName>
        <fullName evidence="3">Uncharacterized protein</fullName>
    </submittedName>
</protein>
<proteinExistence type="predicted"/>
<accession>A0A5B0MNU8</accession>
<dbReference type="Proteomes" id="UP000324748">
    <property type="component" value="Unassembled WGS sequence"/>
</dbReference>
<dbReference type="EMBL" id="VSWC01000144">
    <property type="protein sequence ID" value="KAA1077709.1"/>
    <property type="molecule type" value="Genomic_DNA"/>
</dbReference>
<evidence type="ECO:0000256" key="1">
    <source>
        <dbReference type="SAM" id="MobiDB-lite"/>
    </source>
</evidence>
<feature type="signal peptide" evidence="2">
    <location>
        <begin position="1"/>
        <end position="21"/>
    </location>
</feature>
<feature type="region of interest" description="Disordered" evidence="1">
    <location>
        <begin position="186"/>
        <end position="266"/>
    </location>
</feature>
<name>A0A5B0MNU8_PUCGR</name>
<keyword evidence="4" id="KW-1185">Reference proteome</keyword>
<evidence type="ECO:0000256" key="2">
    <source>
        <dbReference type="SAM" id="SignalP"/>
    </source>
</evidence>
<sequence length="266" mass="28908">MAHRNSLDVWRFAIVRLLALAIYTHTTDKTTTLSKLIINEANPQPQQPPQNSVSVVSSQKTNQPQHILFRSELNLSGPHLKAALKAPSLQPTAYRLISRCGPTISTAWHDRSSTPIIFQEIEFNSTCPLLSDPKICKHIQYLFNPCCYSTQTIHSQNQIWINGLVYSLLLIYNSIESLSVIHKSSDSEEEDTKSLPNPAPVPPTKPALSAPRSSSKPALPAPASPSKPALPAPASPSKPALPAPTSLSKPPPPASLILIPNPNPKP</sequence>
<evidence type="ECO:0000313" key="3">
    <source>
        <dbReference type="EMBL" id="KAA1077709.1"/>
    </source>
</evidence>
<feature type="compositionally biased region" description="Pro residues" evidence="1">
    <location>
        <begin position="219"/>
        <end position="242"/>
    </location>
</feature>
<feature type="chain" id="PRO_5022670038" evidence="2">
    <location>
        <begin position="22"/>
        <end position="266"/>
    </location>
</feature>